<reference evidence="7 8" key="1">
    <citation type="submission" date="2020-08" db="EMBL/GenBank/DDBJ databases">
        <title>Genomic Encyclopedia of Archaeal and Bacterial Type Strains, Phase II (KMG-II): from individual species to whole genera.</title>
        <authorList>
            <person name="Goeker M."/>
        </authorList>
    </citation>
    <scope>NUCLEOTIDE SEQUENCE [LARGE SCALE GENOMIC DNA]</scope>
    <source>
        <strain evidence="7 8">DSM 23288</strain>
    </source>
</reference>
<dbReference type="GO" id="GO:0030313">
    <property type="term" value="C:cell envelope"/>
    <property type="evidence" value="ECO:0007669"/>
    <property type="project" value="UniProtKB-SubCell"/>
</dbReference>
<feature type="compositionally biased region" description="Gly residues" evidence="5">
    <location>
        <begin position="20"/>
        <end position="35"/>
    </location>
</feature>
<dbReference type="GO" id="GO:0043190">
    <property type="term" value="C:ATP-binding cassette (ABC) transporter complex"/>
    <property type="evidence" value="ECO:0007669"/>
    <property type="project" value="InterPro"/>
</dbReference>
<keyword evidence="3" id="KW-0813">Transport</keyword>
<protein>
    <submittedName>
        <fullName evidence="7">Peptide/nickel transport system substrate-binding protein</fullName>
    </submittedName>
</protein>
<dbReference type="PANTHER" id="PTHR30290:SF10">
    <property type="entry name" value="PERIPLASMIC OLIGOPEPTIDE-BINDING PROTEIN-RELATED"/>
    <property type="match status" value="1"/>
</dbReference>
<evidence type="ECO:0000259" key="6">
    <source>
        <dbReference type="Pfam" id="PF00496"/>
    </source>
</evidence>
<dbReference type="SUPFAM" id="SSF53850">
    <property type="entry name" value="Periplasmic binding protein-like II"/>
    <property type="match status" value="1"/>
</dbReference>
<feature type="domain" description="Solute-binding protein family 5" evidence="6">
    <location>
        <begin position="97"/>
        <end position="442"/>
    </location>
</feature>
<dbReference type="Gene3D" id="3.10.105.10">
    <property type="entry name" value="Dipeptide-binding Protein, Domain 3"/>
    <property type="match status" value="1"/>
</dbReference>
<dbReference type="Proteomes" id="UP000585272">
    <property type="component" value="Unassembled WGS sequence"/>
</dbReference>
<comment type="caution">
    <text evidence="7">The sequence shown here is derived from an EMBL/GenBank/DDBJ whole genome shotgun (WGS) entry which is preliminary data.</text>
</comment>
<dbReference type="InterPro" id="IPR030678">
    <property type="entry name" value="Peptide/Ni-bd"/>
</dbReference>
<evidence type="ECO:0000313" key="8">
    <source>
        <dbReference type="Proteomes" id="UP000585272"/>
    </source>
</evidence>
<evidence type="ECO:0000256" key="4">
    <source>
        <dbReference type="ARBA" id="ARBA00022729"/>
    </source>
</evidence>
<dbReference type="InterPro" id="IPR000914">
    <property type="entry name" value="SBP_5_dom"/>
</dbReference>
<dbReference type="EMBL" id="JACHNU010000011">
    <property type="protein sequence ID" value="MBB4665130.1"/>
    <property type="molecule type" value="Genomic_DNA"/>
</dbReference>
<dbReference type="GO" id="GO:0042597">
    <property type="term" value="C:periplasmic space"/>
    <property type="evidence" value="ECO:0007669"/>
    <property type="project" value="UniProtKB-ARBA"/>
</dbReference>
<name>A0A840IMP6_9ACTN</name>
<sequence length="544" mass="56307">MSLLAVGASGVALAACGGSSDEGGSTGATTGGDGGEPAAAATAIALEGTPSGDAELTIGMITRPDSLDPHKTLLDASLAVLSYTYDHLLAPGPGGRLVPGLAESWEETPRQATFTIREGATCSDGSPVTASTVKRNLDDVKDPKVGSALLGLGVPTADYAVTADDRARTVTIRLDEPNGTLVPSLQLVPIICGRGLRDRAMLETRTSGSGPYELTDTVPGERYVLRRRDDYAWGPEGSLPTAELPRTVTIRVVTNPTTMANLLLAGDLDTAVLDGADAERVSDRGLAMAALPTSVIFSIPNQSSDRPTGDPAVRQALALALPREQLAEVYLDGVGTLADGITTPDIACVDDGVAAALPTGGAEEAQRLLDEAGWRAGSDGIRVKDGRRLSLRAPQPNDFAGFDAGMELIVAALKEVGIEVRPQPMDSGALVAAAFGGDWDLLPGFQIGMNLPSQLVPFFSGPAPDRGQNFTNGANAAFEQAARRAIALAGEESCATWREAEEALLAAGDIVPVVEMPTRYFANDGVGFELSWWGPIPTSLQAAG</sequence>
<dbReference type="PANTHER" id="PTHR30290">
    <property type="entry name" value="PERIPLASMIC BINDING COMPONENT OF ABC TRANSPORTER"/>
    <property type="match status" value="1"/>
</dbReference>
<evidence type="ECO:0000256" key="5">
    <source>
        <dbReference type="SAM" id="MobiDB-lite"/>
    </source>
</evidence>
<evidence type="ECO:0000313" key="7">
    <source>
        <dbReference type="EMBL" id="MBB4665130.1"/>
    </source>
</evidence>
<dbReference type="CDD" id="cd00995">
    <property type="entry name" value="PBP2_NikA_DppA_OppA_like"/>
    <property type="match status" value="1"/>
</dbReference>
<comment type="similarity">
    <text evidence="2">Belongs to the bacterial solute-binding protein 5 family.</text>
</comment>
<proteinExistence type="inferred from homology"/>
<dbReference type="GO" id="GO:1904680">
    <property type="term" value="F:peptide transmembrane transporter activity"/>
    <property type="evidence" value="ECO:0007669"/>
    <property type="project" value="TreeGrafter"/>
</dbReference>
<evidence type="ECO:0000256" key="2">
    <source>
        <dbReference type="ARBA" id="ARBA00005695"/>
    </source>
</evidence>
<feature type="region of interest" description="Disordered" evidence="5">
    <location>
        <begin position="17"/>
        <end position="36"/>
    </location>
</feature>
<keyword evidence="4" id="KW-0732">Signal</keyword>
<evidence type="ECO:0000256" key="1">
    <source>
        <dbReference type="ARBA" id="ARBA00004196"/>
    </source>
</evidence>
<dbReference type="InterPro" id="IPR039424">
    <property type="entry name" value="SBP_5"/>
</dbReference>
<dbReference type="PIRSF" id="PIRSF002741">
    <property type="entry name" value="MppA"/>
    <property type="match status" value="1"/>
</dbReference>
<accession>A0A840IMP6</accession>
<dbReference type="AlphaFoldDB" id="A0A840IMP6"/>
<dbReference type="Pfam" id="PF00496">
    <property type="entry name" value="SBP_bac_5"/>
    <property type="match status" value="1"/>
</dbReference>
<evidence type="ECO:0000256" key="3">
    <source>
        <dbReference type="ARBA" id="ARBA00022448"/>
    </source>
</evidence>
<organism evidence="7 8">
    <name type="scientific">Conexibacter arvalis</name>
    <dbReference type="NCBI Taxonomy" id="912552"/>
    <lineage>
        <taxon>Bacteria</taxon>
        <taxon>Bacillati</taxon>
        <taxon>Actinomycetota</taxon>
        <taxon>Thermoleophilia</taxon>
        <taxon>Solirubrobacterales</taxon>
        <taxon>Conexibacteraceae</taxon>
        <taxon>Conexibacter</taxon>
    </lineage>
</organism>
<dbReference type="Gene3D" id="3.40.190.10">
    <property type="entry name" value="Periplasmic binding protein-like II"/>
    <property type="match status" value="1"/>
</dbReference>
<keyword evidence="8" id="KW-1185">Reference proteome</keyword>
<comment type="subcellular location">
    <subcellularLocation>
        <location evidence="1">Cell envelope</location>
    </subcellularLocation>
</comment>
<gene>
    <name evidence="7" type="ORF">BDZ31_004751</name>
</gene>
<dbReference type="GO" id="GO:0015833">
    <property type="term" value="P:peptide transport"/>
    <property type="evidence" value="ECO:0007669"/>
    <property type="project" value="TreeGrafter"/>
</dbReference>